<dbReference type="EMBL" id="JABFUD020000019">
    <property type="protein sequence ID" value="KAI5065318.1"/>
    <property type="molecule type" value="Genomic_DNA"/>
</dbReference>
<dbReference type="Proteomes" id="UP000886520">
    <property type="component" value="Chromosome 19"/>
</dbReference>
<dbReference type="AlphaFoldDB" id="A0A9D4Z7L1"/>
<organism evidence="2 3">
    <name type="scientific">Adiantum capillus-veneris</name>
    <name type="common">Maidenhair fern</name>
    <dbReference type="NCBI Taxonomy" id="13818"/>
    <lineage>
        <taxon>Eukaryota</taxon>
        <taxon>Viridiplantae</taxon>
        <taxon>Streptophyta</taxon>
        <taxon>Embryophyta</taxon>
        <taxon>Tracheophyta</taxon>
        <taxon>Polypodiopsida</taxon>
        <taxon>Polypodiidae</taxon>
        <taxon>Polypodiales</taxon>
        <taxon>Pteridineae</taxon>
        <taxon>Pteridaceae</taxon>
        <taxon>Vittarioideae</taxon>
        <taxon>Adiantum</taxon>
    </lineage>
</organism>
<evidence type="ECO:0000313" key="3">
    <source>
        <dbReference type="Proteomes" id="UP000886520"/>
    </source>
</evidence>
<evidence type="ECO:0000256" key="1">
    <source>
        <dbReference type="SAM" id="SignalP"/>
    </source>
</evidence>
<sequence length="75" mass="8388">MGSPQEGKKGRGFLCFCHLMYLCSSSTRVVTVEPSGRFPLGVLVNRYRISSPYFTDKVVHTENYMGNLQELVIAA</sequence>
<comment type="caution">
    <text evidence="2">The sequence shown here is derived from an EMBL/GenBank/DDBJ whole genome shotgun (WGS) entry which is preliminary data.</text>
</comment>
<evidence type="ECO:0008006" key="4">
    <source>
        <dbReference type="Google" id="ProtNLM"/>
    </source>
</evidence>
<keyword evidence="3" id="KW-1185">Reference proteome</keyword>
<proteinExistence type="predicted"/>
<keyword evidence="1" id="KW-0732">Signal</keyword>
<protein>
    <recommendedName>
        <fullName evidence="4">Secreted protein</fullName>
    </recommendedName>
</protein>
<reference evidence="2" key="1">
    <citation type="submission" date="2021-01" db="EMBL/GenBank/DDBJ databases">
        <title>Adiantum capillus-veneris genome.</title>
        <authorList>
            <person name="Fang Y."/>
            <person name="Liao Q."/>
        </authorList>
    </citation>
    <scope>NUCLEOTIDE SEQUENCE</scope>
    <source>
        <strain evidence="2">H3</strain>
        <tissue evidence="2">Leaf</tissue>
    </source>
</reference>
<evidence type="ECO:0000313" key="2">
    <source>
        <dbReference type="EMBL" id="KAI5065318.1"/>
    </source>
</evidence>
<gene>
    <name evidence="2" type="ORF">GOP47_0020013</name>
</gene>
<accession>A0A9D4Z7L1</accession>
<feature type="chain" id="PRO_5038887875" description="Secreted protein" evidence="1">
    <location>
        <begin position="26"/>
        <end position="75"/>
    </location>
</feature>
<feature type="signal peptide" evidence="1">
    <location>
        <begin position="1"/>
        <end position="25"/>
    </location>
</feature>
<name>A0A9D4Z7L1_ADICA</name>